<keyword evidence="1" id="KW-0456">Lyase</keyword>
<dbReference type="EMBL" id="JASNRB020000012">
    <property type="protein sequence ID" value="MFJ1469860.1"/>
    <property type="molecule type" value="Genomic_DNA"/>
</dbReference>
<proteinExistence type="predicted"/>
<evidence type="ECO:0000313" key="1">
    <source>
        <dbReference type="EMBL" id="MFJ1469860.1"/>
    </source>
</evidence>
<evidence type="ECO:0000313" key="2">
    <source>
        <dbReference type="Proteomes" id="UP001168096"/>
    </source>
</evidence>
<dbReference type="Proteomes" id="UP001168096">
    <property type="component" value="Unassembled WGS sequence"/>
</dbReference>
<organism evidence="1 2">
    <name type="scientific">Massilia orientalis</name>
    <dbReference type="NCBI Taxonomy" id="3050128"/>
    <lineage>
        <taxon>Bacteria</taxon>
        <taxon>Pseudomonadati</taxon>
        <taxon>Pseudomonadota</taxon>
        <taxon>Betaproteobacteria</taxon>
        <taxon>Burkholderiales</taxon>
        <taxon>Oxalobacteraceae</taxon>
        <taxon>Telluria group</taxon>
        <taxon>Massilia</taxon>
    </lineage>
</organism>
<name>A0ACC7MEB1_9BURK</name>
<sequence>MSQNTLNTLKEFPLAGGQTGQFHSLPALAESLGVNLSRLPVSIRIVLESVLRNCDGKKVTEEHVRQLANWSPTAARTEEIPFVVARVVLQDFTGVPLLADLAAMRNVAAKTGADPKKIEPLVPVDLVVDHSVTIDHFRTPDALDLNMKIEFQRNNERYQFMKWGMQAFDTFGVVPPGFGIVHQVNLEYLARGVMKNGSMYYPDTLVGTDSHTTMINGVGVVGWGVGGIEAEAGMLGQPVYFLTPDVIGVNLTGVLREGCTATDLVLTITEMLRKEKVVGKFVEFFGEGTASLSTTDRATIGNMAPEYGATMGFFPVDDKTVDYFRGTGRTEEELAAFENYFKAQQLFGIPKDGEIDYTRVLHLDLSTVTPSLAGPKRPQDRIELGNVKHNFTELFSKPTSENGFNKSPEDLSKVYETTNGVRVKNGDVLIAAITSCTNTSNPSVMLAAGLLAKKAVEKGLTVAPHIKSSLAPGSRVVTNYLEAAGLLPYLTQLGFGLTAYGCTTCIGNAGDLTPELNAAITSNDIIAAAVLSGNRNFEARIHPNIRSNFLASPPLVVAYAIAGNVMRDLMTEPVGKGADGVDVYLGDIWPTSQEIHDLMKLAMNSDVFKANYADVKGNPGALWEAVSSVSGQVYDWPESTYIAEPPFFGDFEMTPKAAAAGIANARALGVFGDSITTDHISPAGSIKEDGPAGKWLKDHGVIKADFNSYGSRRGNHEIMMRGTFANVRIKNRMIPPKADGSAVEGGITIHQPSGEQLSIYDAAMKYIAEGTPTMIFAGEEYGTGSSRDWAAKGTQLLGVKAVIARSFERIHRSNLVGMGVLPLQFLGDDSVDTLGITGNETYDLKGLEGEIRPQMQATLVIHRADGSTKETSVLLRIDTPIEVDYYKHGGILPFVLRQLLAA</sequence>
<keyword evidence="2" id="KW-1185">Reference proteome</keyword>
<gene>
    <name evidence="1" type="primary">acnA</name>
    <name evidence="1" type="ORF">QPK29_019290</name>
</gene>
<reference evidence="1" key="1">
    <citation type="submission" date="2024-11" db="EMBL/GenBank/DDBJ databases">
        <title>Description of Massilia orientalis sp. nov., isolated from rhizosphere soil of Ageratina adenophora.</title>
        <authorList>
            <person name="Wang Y."/>
        </authorList>
    </citation>
    <scope>NUCLEOTIDE SEQUENCE</scope>
    <source>
        <strain evidence="1">YIM B02787</strain>
    </source>
</reference>
<comment type="caution">
    <text evidence="1">The sequence shown here is derived from an EMBL/GenBank/DDBJ whole genome shotgun (WGS) entry which is preliminary data.</text>
</comment>
<dbReference type="EC" id="4.2.1.3" evidence="1"/>
<accession>A0ACC7MEB1</accession>
<protein>
    <submittedName>
        <fullName evidence="1">Aconitate hydratase AcnA</fullName>
        <ecNumber evidence="1">4.2.1.3</ecNumber>
    </submittedName>
</protein>